<gene>
    <name evidence="1" type="ORF">C0601_08665</name>
</gene>
<evidence type="ECO:0000313" key="1">
    <source>
        <dbReference type="EMBL" id="PLX16971.1"/>
    </source>
</evidence>
<dbReference type="EMBL" id="PKTG01000098">
    <property type="protein sequence ID" value="PLX16971.1"/>
    <property type="molecule type" value="Genomic_DNA"/>
</dbReference>
<reference evidence="1 2" key="1">
    <citation type="submission" date="2017-11" db="EMBL/GenBank/DDBJ databases">
        <title>Genome-resolved metagenomics identifies genetic mobility, metabolic interactions, and unexpected diversity in perchlorate-reducing communities.</title>
        <authorList>
            <person name="Barnum T.P."/>
            <person name="Figueroa I.A."/>
            <person name="Carlstrom C.I."/>
            <person name="Lucas L.N."/>
            <person name="Engelbrektson A.L."/>
            <person name="Coates J.D."/>
        </authorList>
    </citation>
    <scope>NUCLEOTIDE SEQUENCE [LARGE SCALE GENOMIC DNA]</scope>
    <source>
        <strain evidence="1">BM706</strain>
    </source>
</reference>
<dbReference type="AlphaFoldDB" id="A0A2N5ZE80"/>
<dbReference type="SUPFAM" id="SSF53328">
    <property type="entry name" value="Formyltransferase"/>
    <property type="match status" value="1"/>
</dbReference>
<name>A0A2N5ZE80_MUIH1</name>
<evidence type="ECO:0000313" key="2">
    <source>
        <dbReference type="Proteomes" id="UP000234857"/>
    </source>
</evidence>
<sequence length="278" mass="32945">MLCDTDVIIFKMKNKFKLSILTNNDIPWDLPLWYETIKNLKNDFDLSGGIFVFPDRIKPIGDGIKVPLWYLKIYGIKNFFLLSIFAIVRYSKFVIKTGVYNFESLGRHFDIPVYFFEDPNSKVVIEKIKKDKVDIGLILLTHILKKEILDIEGIDFINMHGGRLHQCGGVMPYLYSRIYDIRPTLTFYKVDKNINSGLIIKELKYKDEDASMVKYYKDVFKKYPKVISKVIEKLLREKDSLKEIKQSRLFSYPDKEKFQKYTEKDFKIIEFSDIYRSK</sequence>
<dbReference type="InterPro" id="IPR036477">
    <property type="entry name" value="Formyl_transf_N_sf"/>
</dbReference>
<evidence type="ECO:0008006" key="3">
    <source>
        <dbReference type="Google" id="ProtNLM"/>
    </source>
</evidence>
<proteinExistence type="predicted"/>
<dbReference type="Gene3D" id="3.40.50.170">
    <property type="entry name" value="Formyl transferase, N-terminal domain"/>
    <property type="match status" value="1"/>
</dbReference>
<organism evidence="1 2">
    <name type="scientific">Muiribacterium halophilum</name>
    <dbReference type="NCBI Taxonomy" id="2053465"/>
    <lineage>
        <taxon>Bacteria</taxon>
        <taxon>Candidatus Muiribacteriota</taxon>
        <taxon>Candidatus Muiribacteriia</taxon>
        <taxon>Candidatus Muiribacteriales</taxon>
        <taxon>Candidatus Muiribacteriaceae</taxon>
        <taxon>Candidatus Muiribacterium</taxon>
    </lineage>
</organism>
<comment type="caution">
    <text evidence="1">The sequence shown here is derived from an EMBL/GenBank/DDBJ whole genome shotgun (WGS) entry which is preliminary data.</text>
</comment>
<dbReference type="Proteomes" id="UP000234857">
    <property type="component" value="Unassembled WGS sequence"/>
</dbReference>
<protein>
    <recommendedName>
        <fullName evidence="3">Formyl transferase N-terminal domain-containing protein</fullName>
    </recommendedName>
</protein>
<accession>A0A2N5ZE80</accession>